<dbReference type="RefSeq" id="WP_143418112.1">
    <property type="nucleotide sequence ID" value="NZ_VJXR01000019.1"/>
</dbReference>
<proteinExistence type="predicted"/>
<dbReference type="InterPro" id="IPR037050">
    <property type="entry name" value="DUF1254_sf"/>
</dbReference>
<comment type="caution">
    <text evidence="2">The sequence shown here is derived from an EMBL/GenBank/DDBJ whole genome shotgun (WGS) entry which is preliminary data.</text>
</comment>
<dbReference type="Proteomes" id="UP000318693">
    <property type="component" value="Unassembled WGS sequence"/>
</dbReference>
<organism evidence="2 3">
    <name type="scientific">Georgenia yuyongxinii</name>
    <dbReference type="NCBI Taxonomy" id="2589797"/>
    <lineage>
        <taxon>Bacteria</taxon>
        <taxon>Bacillati</taxon>
        <taxon>Actinomycetota</taxon>
        <taxon>Actinomycetes</taxon>
        <taxon>Micrococcales</taxon>
        <taxon>Bogoriellaceae</taxon>
        <taxon>Georgenia</taxon>
    </lineage>
</organism>
<sequence>MEFTDGYPTEQTASKLGDHLDYLHGVEESMNTIPGATYALRQGLLDAGVMDGEVLLFSKLSDSRSLVLTGNADTVYFWSFLDQTPGPLVVQTPADSLGIWYSAC</sequence>
<dbReference type="AlphaFoldDB" id="A0A552WSI9"/>
<protein>
    <submittedName>
        <fullName evidence="2">DUF1254 domain-containing protein</fullName>
    </submittedName>
</protein>
<evidence type="ECO:0000313" key="2">
    <source>
        <dbReference type="EMBL" id="TRW45697.1"/>
    </source>
</evidence>
<dbReference type="SUPFAM" id="SSF160935">
    <property type="entry name" value="VPA0735-like"/>
    <property type="match status" value="1"/>
</dbReference>
<evidence type="ECO:0000259" key="1">
    <source>
        <dbReference type="Pfam" id="PF06863"/>
    </source>
</evidence>
<dbReference type="Pfam" id="PF06863">
    <property type="entry name" value="DUF1254"/>
    <property type="match status" value="1"/>
</dbReference>
<keyword evidence="3" id="KW-1185">Reference proteome</keyword>
<evidence type="ECO:0000313" key="3">
    <source>
        <dbReference type="Proteomes" id="UP000318693"/>
    </source>
</evidence>
<dbReference type="EMBL" id="VJXR01000019">
    <property type="protein sequence ID" value="TRW45697.1"/>
    <property type="molecule type" value="Genomic_DNA"/>
</dbReference>
<dbReference type="Gene3D" id="2.60.40.1610">
    <property type="entry name" value="Domain of unknown function DUF1254"/>
    <property type="match status" value="1"/>
</dbReference>
<reference evidence="2 3" key="1">
    <citation type="submission" date="2019-07" db="EMBL/GenBank/DDBJ databases">
        <title>Georgenia wutianyii sp. nov. and Georgenia *** sp. nov. isolated from plateau pika (Ochotona curzoniae) in the Qinghai-Tibet plateau of China.</title>
        <authorList>
            <person name="Tian Z."/>
        </authorList>
    </citation>
    <scope>NUCLEOTIDE SEQUENCE [LARGE SCALE GENOMIC DNA]</scope>
    <source>
        <strain evidence="2 3">Z446</strain>
    </source>
</reference>
<dbReference type="InterPro" id="IPR010679">
    <property type="entry name" value="DUF1254"/>
</dbReference>
<accession>A0A552WSI9</accession>
<name>A0A552WSI9_9MICO</name>
<dbReference type="Gene3D" id="1.10.3360.10">
    <property type="entry name" value="VPA0735-like domain"/>
    <property type="match status" value="1"/>
</dbReference>
<gene>
    <name evidence="2" type="ORF">FJ693_08560</name>
</gene>
<feature type="domain" description="DUF1254" evidence="1">
    <location>
        <begin position="61"/>
        <end position="94"/>
    </location>
</feature>